<feature type="compositionally biased region" description="Pro residues" evidence="6">
    <location>
        <begin position="15"/>
        <end position="31"/>
    </location>
</feature>
<dbReference type="NCBIfam" id="NF041874">
    <property type="entry name" value="EPS_EpsC"/>
    <property type="match status" value="1"/>
</dbReference>
<keyword evidence="8" id="KW-1185">Reference proteome</keyword>
<evidence type="ECO:0000313" key="7">
    <source>
        <dbReference type="EMBL" id="MFB9352467.1"/>
    </source>
</evidence>
<gene>
    <name evidence="7" type="primary">epsC</name>
    <name evidence="7" type="ORF">ACFFUA_34515</name>
</gene>
<dbReference type="SUPFAM" id="SSF51161">
    <property type="entry name" value="Trimeric LpxA-like enzymes"/>
    <property type="match status" value="1"/>
</dbReference>
<dbReference type="Gene3D" id="2.160.10.10">
    <property type="entry name" value="Hexapeptide repeat proteins"/>
    <property type="match status" value="1"/>
</dbReference>
<name>A0ABV5LJW9_9ACTN</name>
<dbReference type="RefSeq" id="WP_380957334.1">
    <property type="nucleotide sequence ID" value="NZ_JBHMDI010000184.1"/>
</dbReference>
<evidence type="ECO:0000256" key="3">
    <source>
        <dbReference type="ARBA" id="ARBA00022679"/>
    </source>
</evidence>
<keyword evidence="3" id="KW-0808">Transferase</keyword>
<dbReference type="Proteomes" id="UP001589753">
    <property type="component" value="Unassembled WGS sequence"/>
</dbReference>
<feature type="region of interest" description="Disordered" evidence="6">
    <location>
        <begin position="1"/>
        <end position="88"/>
    </location>
</feature>
<keyword evidence="5" id="KW-0012">Acyltransferase</keyword>
<dbReference type="InterPro" id="IPR018357">
    <property type="entry name" value="Hexapep_transf_CS"/>
</dbReference>
<evidence type="ECO:0000256" key="4">
    <source>
        <dbReference type="ARBA" id="ARBA00022737"/>
    </source>
</evidence>
<evidence type="ECO:0000256" key="5">
    <source>
        <dbReference type="ARBA" id="ARBA00023315"/>
    </source>
</evidence>
<reference evidence="7 8" key="1">
    <citation type="submission" date="2024-09" db="EMBL/GenBank/DDBJ databases">
        <authorList>
            <person name="Sun Q."/>
            <person name="Mori K."/>
        </authorList>
    </citation>
    <scope>NUCLEOTIDE SEQUENCE [LARGE SCALE GENOMIC DNA]</scope>
    <source>
        <strain evidence="7 8">JCM 9767</strain>
    </source>
</reference>
<organism evidence="7 8">
    <name type="scientific">Streptomyces heliomycini</name>
    <dbReference type="NCBI Taxonomy" id="284032"/>
    <lineage>
        <taxon>Bacteria</taxon>
        <taxon>Bacillati</taxon>
        <taxon>Actinomycetota</taxon>
        <taxon>Actinomycetes</taxon>
        <taxon>Kitasatosporales</taxon>
        <taxon>Streptomycetaceae</taxon>
        <taxon>Streptomyces</taxon>
    </lineage>
</organism>
<dbReference type="InterPro" id="IPR011004">
    <property type="entry name" value="Trimer_LpxA-like_sf"/>
</dbReference>
<proteinExistence type="predicted"/>
<comment type="caution">
    <text evidence="7">The sequence shown here is derived from an EMBL/GenBank/DDBJ whole genome shotgun (WGS) entry which is preliminary data.</text>
</comment>
<evidence type="ECO:0000256" key="2">
    <source>
        <dbReference type="ARBA" id="ARBA00022605"/>
    </source>
</evidence>
<dbReference type="PANTHER" id="PTHR42811">
    <property type="entry name" value="SERINE ACETYLTRANSFERASE"/>
    <property type="match status" value="1"/>
</dbReference>
<dbReference type="PROSITE" id="PS00101">
    <property type="entry name" value="HEXAPEP_TRANSFERASES"/>
    <property type="match status" value="1"/>
</dbReference>
<keyword evidence="4" id="KW-0677">Repeat</keyword>
<evidence type="ECO:0000313" key="8">
    <source>
        <dbReference type="Proteomes" id="UP001589753"/>
    </source>
</evidence>
<dbReference type="InterPro" id="IPR045304">
    <property type="entry name" value="LbH_SAT"/>
</dbReference>
<keyword evidence="2" id="KW-0028">Amino-acid biosynthesis</keyword>
<dbReference type="InterPro" id="IPR053376">
    <property type="entry name" value="Serine_acetyltransferase"/>
</dbReference>
<feature type="non-terminal residue" evidence="7">
    <location>
        <position position="1"/>
    </location>
</feature>
<evidence type="ECO:0000256" key="1">
    <source>
        <dbReference type="ARBA" id="ARBA00004876"/>
    </source>
</evidence>
<sequence>AALPGGAPGTGSRPTPIPAPGTPAPGAPVPSFPGAASEGARSGPALVGPRAALVTGTPERDAPRPGVTGRARRRAPRTPAPGGTPSLRRLIGEDLRAVLDRDPSCSGRLEALLHAGWQGLALHRLAHRHYANGRRLRAAVLTRLARLLTGMEIHAGARIGRRAFIDHGFGVVIGETAVVGDDVTLYHGVTLGSRGWLRDSDSGRRRHPVVGDGVLIGTGASVLGPVTVGDGRSIAAHSLVLRDLPATPRPKSGHAARR</sequence>
<dbReference type="InterPro" id="IPR042122">
    <property type="entry name" value="Ser_AcTrfase_N_sf"/>
</dbReference>
<accession>A0ABV5LJW9</accession>
<comment type="pathway">
    <text evidence="1">Amino-acid biosynthesis; L-cysteine biosynthesis; L-cysteine from L-serine: step 1/2.</text>
</comment>
<protein>
    <submittedName>
        <fullName evidence="7">Serine O-acetyltransferase EpsC</fullName>
    </submittedName>
</protein>
<dbReference type="CDD" id="cd03354">
    <property type="entry name" value="LbH_SAT"/>
    <property type="match status" value="1"/>
</dbReference>
<dbReference type="EMBL" id="JBHMDI010000184">
    <property type="protein sequence ID" value="MFB9352467.1"/>
    <property type="molecule type" value="Genomic_DNA"/>
</dbReference>
<dbReference type="Gene3D" id="1.10.3130.10">
    <property type="entry name" value="serine acetyltransferase, domain 1"/>
    <property type="match status" value="1"/>
</dbReference>
<evidence type="ECO:0000256" key="6">
    <source>
        <dbReference type="SAM" id="MobiDB-lite"/>
    </source>
</evidence>